<keyword evidence="4" id="KW-1185">Reference proteome</keyword>
<gene>
    <name evidence="3" type="ORF">NRB20_42420</name>
</gene>
<evidence type="ECO:0008006" key="5">
    <source>
        <dbReference type="Google" id="ProtNLM"/>
    </source>
</evidence>
<evidence type="ECO:0000313" key="4">
    <source>
        <dbReference type="Proteomes" id="UP000438448"/>
    </source>
</evidence>
<reference evidence="3 4" key="1">
    <citation type="submission" date="2019-10" db="EMBL/GenBank/DDBJ databases">
        <title>Nocardia macrotermitis sp. nov. and Nocardia aurantia sp. nov., isolated from the gut of fungus growing-termite Macrotermes natalensis.</title>
        <authorList>
            <person name="Benndorf R."/>
            <person name="Schwitalla J."/>
            <person name="Martin K."/>
            <person name="De Beer W."/>
            <person name="Kaster A.-K."/>
            <person name="Vollmers J."/>
            <person name="Poulsen M."/>
            <person name="Beemelmanns C."/>
        </authorList>
    </citation>
    <scope>NUCLEOTIDE SEQUENCE [LARGE SCALE GENOMIC DNA]</scope>
    <source>
        <strain evidence="3 4">RB20</strain>
    </source>
</reference>
<feature type="domain" description="AB hydrolase-1" evidence="1">
    <location>
        <begin position="57"/>
        <end position="167"/>
    </location>
</feature>
<dbReference type="SUPFAM" id="SSF53474">
    <property type="entry name" value="alpha/beta-Hydrolases"/>
    <property type="match status" value="1"/>
</dbReference>
<evidence type="ECO:0000259" key="1">
    <source>
        <dbReference type="Pfam" id="PF00561"/>
    </source>
</evidence>
<dbReference type="Pfam" id="PF00561">
    <property type="entry name" value="Abhydrolase_1"/>
    <property type="match status" value="1"/>
</dbReference>
<comment type="caution">
    <text evidence="3">The sequence shown here is derived from an EMBL/GenBank/DDBJ whole genome shotgun (WGS) entry which is preliminary data.</text>
</comment>
<dbReference type="InterPro" id="IPR029058">
    <property type="entry name" value="AB_hydrolase_fold"/>
</dbReference>
<dbReference type="Proteomes" id="UP000438448">
    <property type="component" value="Unassembled WGS sequence"/>
</dbReference>
<evidence type="ECO:0000259" key="2">
    <source>
        <dbReference type="Pfam" id="PF12146"/>
    </source>
</evidence>
<dbReference type="PANTHER" id="PTHR12277">
    <property type="entry name" value="ALPHA/BETA HYDROLASE DOMAIN-CONTAINING PROTEIN"/>
    <property type="match status" value="1"/>
</dbReference>
<dbReference type="InterPro" id="IPR000073">
    <property type="entry name" value="AB_hydrolase_1"/>
</dbReference>
<dbReference type="PANTHER" id="PTHR12277:SF81">
    <property type="entry name" value="PROTEIN ABHD13"/>
    <property type="match status" value="1"/>
</dbReference>
<protein>
    <recommendedName>
        <fullName evidence="5">Serine aminopeptidase S33 domain-containing protein</fullName>
    </recommendedName>
</protein>
<dbReference type="EMBL" id="WEGK01000009">
    <property type="protein sequence ID" value="MQY21133.1"/>
    <property type="molecule type" value="Genomic_DNA"/>
</dbReference>
<accession>A0A7K0D5V7</accession>
<sequence>MRHPATRILNALTFLPEREITVTPARFGLEYEDLYFTAADGTLVNGWFVRAANPLGHILFAHGNAGNIGDRSPVLALLAAAGFDVLVFDYRGFGRSAGHPDEHGMYLDARAARDALLARPGVDPNRVVYLGKSLGGGVMTELASCYPPAALVLMSTFTSLRDAAGVVYPYIPRLVVPDAFPSLRRIRSLRAPVLVMHGDEDELLPVRMGHELYAAAPEPKRLHIYPGAGHNDLIVIPGWARTVADWVRTVLAERAVADPPSA</sequence>
<evidence type="ECO:0000313" key="3">
    <source>
        <dbReference type="EMBL" id="MQY21133.1"/>
    </source>
</evidence>
<dbReference type="Pfam" id="PF12146">
    <property type="entry name" value="Hydrolase_4"/>
    <property type="match status" value="1"/>
</dbReference>
<proteinExistence type="predicted"/>
<dbReference type="Gene3D" id="3.40.50.1820">
    <property type="entry name" value="alpha/beta hydrolase"/>
    <property type="match status" value="1"/>
</dbReference>
<feature type="domain" description="Serine aminopeptidase S33" evidence="2">
    <location>
        <begin position="184"/>
        <end position="231"/>
    </location>
</feature>
<organism evidence="3 4">
    <name type="scientific">Nocardia macrotermitis</name>
    <dbReference type="NCBI Taxonomy" id="2585198"/>
    <lineage>
        <taxon>Bacteria</taxon>
        <taxon>Bacillati</taxon>
        <taxon>Actinomycetota</taxon>
        <taxon>Actinomycetes</taxon>
        <taxon>Mycobacteriales</taxon>
        <taxon>Nocardiaceae</taxon>
        <taxon>Nocardia</taxon>
    </lineage>
</organism>
<dbReference type="InterPro" id="IPR022742">
    <property type="entry name" value="Hydrolase_4"/>
</dbReference>
<dbReference type="RefSeq" id="WP_153411863.1">
    <property type="nucleotide sequence ID" value="NZ_WEGK01000009.1"/>
</dbReference>
<dbReference type="OrthoDB" id="9777090at2"/>
<name>A0A7K0D5V7_9NOCA</name>
<dbReference type="GO" id="GO:0003824">
    <property type="term" value="F:catalytic activity"/>
    <property type="evidence" value="ECO:0007669"/>
    <property type="project" value="UniProtKB-ARBA"/>
</dbReference>
<dbReference type="AlphaFoldDB" id="A0A7K0D5V7"/>